<dbReference type="RefSeq" id="WP_270885863.1">
    <property type="nucleotide sequence ID" value="NZ_JAQFVF010000092.1"/>
</dbReference>
<evidence type="ECO:0000313" key="5">
    <source>
        <dbReference type="EMBL" id="MFC5447903.1"/>
    </source>
</evidence>
<dbReference type="Proteomes" id="UP001596044">
    <property type="component" value="Unassembled WGS sequence"/>
</dbReference>
<dbReference type="PROSITE" id="PS51186">
    <property type="entry name" value="GNAT"/>
    <property type="match status" value="1"/>
</dbReference>
<dbReference type="Gene3D" id="3.40.630.30">
    <property type="match status" value="1"/>
</dbReference>
<dbReference type="EMBL" id="JBHSMJ010000009">
    <property type="protein sequence ID" value="MFC5447903.1"/>
    <property type="molecule type" value="Genomic_DNA"/>
</dbReference>
<dbReference type="InterPro" id="IPR051531">
    <property type="entry name" value="N-acetyltransferase"/>
</dbReference>
<dbReference type="InterPro" id="IPR000182">
    <property type="entry name" value="GNAT_dom"/>
</dbReference>
<organism evidence="5 6">
    <name type="scientific">Paenibacillus aestuarii</name>
    <dbReference type="NCBI Taxonomy" id="516965"/>
    <lineage>
        <taxon>Bacteria</taxon>
        <taxon>Bacillati</taxon>
        <taxon>Bacillota</taxon>
        <taxon>Bacilli</taxon>
        <taxon>Bacillales</taxon>
        <taxon>Paenibacillaceae</taxon>
        <taxon>Paenibacillus</taxon>
    </lineage>
</organism>
<dbReference type="EC" id="2.3.-.-" evidence="5"/>
<evidence type="ECO:0000256" key="2">
    <source>
        <dbReference type="ARBA" id="ARBA00023315"/>
    </source>
</evidence>
<evidence type="ECO:0000256" key="1">
    <source>
        <dbReference type="ARBA" id="ARBA00022679"/>
    </source>
</evidence>
<name>A0ABW0K365_9BACL</name>
<keyword evidence="6" id="KW-1185">Reference proteome</keyword>
<accession>A0ABW0K365</accession>
<dbReference type="Pfam" id="PF13302">
    <property type="entry name" value="Acetyltransf_3"/>
    <property type="match status" value="1"/>
</dbReference>
<proteinExistence type="inferred from homology"/>
<protein>
    <submittedName>
        <fullName evidence="5">GNAT family N-acetyltransferase</fullName>
        <ecNumber evidence="5">2.3.-.-</ecNumber>
    </submittedName>
</protein>
<sequence length="187" mass="21748">MTYTGERIYIRFFEVSDAEALLSLHKRNREFFQAFTPLREESYYTLDKQISNIHSWEEDRKKGTKFNFGIFLKETDELIGDISLFEVIRGPLQKAMMGYSLDAAHNGKGYMSEAAKLVVRYAFEHEKLHRLEAGVKPSNGGSLRILEKAGFQREGIARKNVKINDVWEDHVMLSLLYEDLYTEPREA</sequence>
<dbReference type="PANTHER" id="PTHR43792">
    <property type="entry name" value="GNAT FAMILY, PUTATIVE (AFU_ORTHOLOGUE AFUA_3G00765)-RELATED-RELATED"/>
    <property type="match status" value="1"/>
</dbReference>
<evidence type="ECO:0000259" key="4">
    <source>
        <dbReference type="PROSITE" id="PS51186"/>
    </source>
</evidence>
<keyword evidence="2 5" id="KW-0012">Acyltransferase</keyword>
<gene>
    <name evidence="5" type="ORF">ACFPOG_06510</name>
</gene>
<feature type="domain" description="N-acetyltransferase" evidence="4">
    <location>
        <begin position="8"/>
        <end position="178"/>
    </location>
</feature>
<keyword evidence="1 5" id="KW-0808">Transferase</keyword>
<dbReference type="PANTHER" id="PTHR43792:SF8">
    <property type="entry name" value="[RIBOSOMAL PROTEIN US5]-ALANINE N-ACETYLTRANSFERASE"/>
    <property type="match status" value="1"/>
</dbReference>
<evidence type="ECO:0000256" key="3">
    <source>
        <dbReference type="ARBA" id="ARBA00038502"/>
    </source>
</evidence>
<dbReference type="SUPFAM" id="SSF55729">
    <property type="entry name" value="Acyl-CoA N-acyltransferases (Nat)"/>
    <property type="match status" value="1"/>
</dbReference>
<evidence type="ECO:0000313" key="6">
    <source>
        <dbReference type="Proteomes" id="UP001596044"/>
    </source>
</evidence>
<comment type="similarity">
    <text evidence="3">Belongs to the acetyltransferase family. RimJ subfamily.</text>
</comment>
<dbReference type="InterPro" id="IPR016181">
    <property type="entry name" value="Acyl_CoA_acyltransferase"/>
</dbReference>
<reference evidence="6" key="1">
    <citation type="journal article" date="2019" name="Int. J. Syst. Evol. Microbiol.">
        <title>The Global Catalogue of Microorganisms (GCM) 10K type strain sequencing project: providing services to taxonomists for standard genome sequencing and annotation.</title>
        <authorList>
            <consortium name="The Broad Institute Genomics Platform"/>
            <consortium name="The Broad Institute Genome Sequencing Center for Infectious Disease"/>
            <person name="Wu L."/>
            <person name="Ma J."/>
        </authorList>
    </citation>
    <scope>NUCLEOTIDE SEQUENCE [LARGE SCALE GENOMIC DNA]</scope>
    <source>
        <strain evidence="6">KACC 11904</strain>
    </source>
</reference>
<dbReference type="GO" id="GO:0016746">
    <property type="term" value="F:acyltransferase activity"/>
    <property type="evidence" value="ECO:0007669"/>
    <property type="project" value="UniProtKB-KW"/>
</dbReference>
<comment type="caution">
    <text evidence="5">The sequence shown here is derived from an EMBL/GenBank/DDBJ whole genome shotgun (WGS) entry which is preliminary data.</text>
</comment>